<keyword evidence="1" id="KW-0812">Transmembrane</keyword>
<dbReference type="Proteomes" id="UP000461768">
    <property type="component" value="Unassembled WGS sequence"/>
</dbReference>
<feature type="transmembrane region" description="Helical" evidence="1">
    <location>
        <begin position="43"/>
        <end position="60"/>
    </location>
</feature>
<dbReference type="RefSeq" id="WP_151143858.1">
    <property type="nucleotide sequence ID" value="NZ_WAGX01000005.1"/>
</dbReference>
<evidence type="ECO:0000256" key="1">
    <source>
        <dbReference type="SAM" id="Phobius"/>
    </source>
</evidence>
<comment type="caution">
    <text evidence="2">The sequence shown here is derived from an EMBL/GenBank/DDBJ whole genome shotgun (WGS) entry which is preliminary data.</text>
</comment>
<name>A0A7V7QIV4_9FIRM</name>
<keyword evidence="1" id="KW-1133">Transmembrane helix</keyword>
<evidence type="ECO:0000313" key="2">
    <source>
        <dbReference type="EMBL" id="KAB1437468.1"/>
    </source>
</evidence>
<keyword evidence="3" id="KW-1185">Reference proteome</keyword>
<dbReference type="EMBL" id="WAGX01000005">
    <property type="protein sequence ID" value="KAB1437468.1"/>
    <property type="molecule type" value="Genomic_DNA"/>
</dbReference>
<dbReference type="AlphaFoldDB" id="A0A7V7QIV4"/>
<dbReference type="OrthoDB" id="1976204at2"/>
<reference evidence="2 3" key="1">
    <citation type="submission" date="2019-09" db="EMBL/GenBank/DDBJ databases">
        <authorList>
            <person name="Valk L.C."/>
        </authorList>
    </citation>
    <scope>NUCLEOTIDE SEQUENCE [LARGE SCALE GENOMIC DNA]</scope>
    <source>
        <strain evidence="2">GalUA</strain>
    </source>
</reference>
<organism evidence="2 3">
    <name type="scientific">Candidatus Galacturonatibacter soehngenii</name>
    <dbReference type="NCBI Taxonomy" id="2307010"/>
    <lineage>
        <taxon>Bacteria</taxon>
        <taxon>Bacillati</taxon>
        <taxon>Bacillota</taxon>
        <taxon>Clostridia</taxon>
        <taxon>Lachnospirales</taxon>
        <taxon>Lachnospiraceae</taxon>
        <taxon>Candidatus Galacturonatibacter</taxon>
    </lineage>
</organism>
<keyword evidence="1" id="KW-0472">Membrane</keyword>
<gene>
    <name evidence="2" type="ORF">F7O84_07600</name>
</gene>
<evidence type="ECO:0000313" key="3">
    <source>
        <dbReference type="Proteomes" id="UP000461768"/>
    </source>
</evidence>
<sequence>MKEYRYKLNMLEPGTKMIKLIVGLIILSVIFYFTKLIVLCYLVSILAGITGFILWVLIMIEQHQDRVLNEQAIEERRRNGED</sequence>
<proteinExistence type="predicted"/>
<protein>
    <submittedName>
        <fullName evidence="2">Uncharacterized protein</fullName>
    </submittedName>
</protein>
<reference evidence="2 3" key="2">
    <citation type="submission" date="2020-02" db="EMBL/GenBank/DDBJ databases">
        <title>Candidatus Galacturonibacter soehngenii shows hetero-acetogenic catabolism of galacturonic acid but lacks a canonical carbon monoxide dehydrogenase/acetyl-CoA synthase complex.</title>
        <authorList>
            <person name="Diender M."/>
            <person name="Stouten G.R."/>
            <person name="Petersen J.F."/>
            <person name="Nielsen P.H."/>
            <person name="Dueholm M.S."/>
            <person name="Pronk J.T."/>
            <person name="Van Loosdrecht M.C.M."/>
        </authorList>
    </citation>
    <scope>NUCLEOTIDE SEQUENCE [LARGE SCALE GENOMIC DNA]</scope>
    <source>
        <strain evidence="2">GalUA</strain>
    </source>
</reference>
<accession>A0A7V7QIV4</accession>
<feature type="transmembrane region" description="Helical" evidence="1">
    <location>
        <begin position="20"/>
        <end position="37"/>
    </location>
</feature>